<dbReference type="GeneID" id="74943295"/>
<proteinExistence type="predicted"/>
<dbReference type="Proteomes" id="UP001057580">
    <property type="component" value="Chromosome"/>
</dbReference>
<keyword evidence="1" id="KW-0812">Transmembrane</keyword>
<sequence>MSLALAHFAFGAAMATLLLTLLPTVRYPRTVVLASGTWAMVPDVHWVSPVAREALRRFHQTSPLTDVFWFHRTLDRLDPTDDPAVAAGFLVFLVVVTLVAERRNYRSPRVLQSAYETYLDSDTK</sequence>
<evidence type="ECO:0000313" key="3">
    <source>
        <dbReference type="Proteomes" id="UP001057580"/>
    </source>
</evidence>
<dbReference type="EMBL" id="CP104003">
    <property type="protein sequence ID" value="UWM53006.1"/>
    <property type="molecule type" value="Genomic_DNA"/>
</dbReference>
<organism evidence="2 3">
    <name type="scientific">Salinirubellus salinus</name>
    <dbReference type="NCBI Taxonomy" id="1364945"/>
    <lineage>
        <taxon>Archaea</taxon>
        <taxon>Methanobacteriati</taxon>
        <taxon>Methanobacteriota</taxon>
        <taxon>Stenosarchaea group</taxon>
        <taxon>Halobacteria</taxon>
        <taxon>Halobacteriales</taxon>
        <taxon>Natronomonadaceae</taxon>
        <taxon>Salinirubellus</taxon>
    </lineage>
</organism>
<accession>A0A9E7QZQ4</accession>
<feature type="transmembrane region" description="Helical" evidence="1">
    <location>
        <begin position="83"/>
        <end position="100"/>
    </location>
</feature>
<name>A0A9E7QZQ4_9EURY</name>
<dbReference type="AlphaFoldDB" id="A0A9E7QZQ4"/>
<keyword evidence="1" id="KW-1133">Transmembrane helix</keyword>
<keyword evidence="3" id="KW-1185">Reference proteome</keyword>
<reference evidence="2" key="1">
    <citation type="submission" date="2022-09" db="EMBL/GenBank/DDBJ databases">
        <title>Diverse halophilic archaea isolated from saline environments.</title>
        <authorList>
            <person name="Cui H.-L."/>
        </authorList>
    </citation>
    <scope>NUCLEOTIDE SEQUENCE</scope>
    <source>
        <strain evidence="2">ZS-35-S2</strain>
    </source>
</reference>
<evidence type="ECO:0000313" key="2">
    <source>
        <dbReference type="EMBL" id="UWM53006.1"/>
    </source>
</evidence>
<keyword evidence="1" id="KW-0472">Membrane</keyword>
<protein>
    <submittedName>
        <fullName evidence="2">Uncharacterized protein</fullName>
    </submittedName>
</protein>
<gene>
    <name evidence="2" type="ORF">N0B31_12695</name>
</gene>
<evidence type="ECO:0000256" key="1">
    <source>
        <dbReference type="SAM" id="Phobius"/>
    </source>
</evidence>
<dbReference type="KEGG" id="ssai:N0B31_12695"/>
<dbReference type="RefSeq" id="WP_260592001.1">
    <property type="nucleotide sequence ID" value="NZ_CP104003.1"/>
</dbReference>